<feature type="domain" description="FAS1" evidence="2">
    <location>
        <begin position="113"/>
        <end position="244"/>
    </location>
</feature>
<dbReference type="Pfam" id="PF02469">
    <property type="entry name" value="Fasciclin"/>
    <property type="match status" value="1"/>
</dbReference>
<dbReference type="InterPro" id="IPR000782">
    <property type="entry name" value="FAS1_domain"/>
</dbReference>
<protein>
    <submittedName>
        <fullName evidence="3">TGFBI protein</fullName>
    </submittedName>
</protein>
<keyword evidence="1" id="KW-0732">Signal</keyword>
<feature type="signal peptide" evidence="1">
    <location>
        <begin position="1"/>
        <end position="16"/>
    </location>
</feature>
<dbReference type="PANTHER" id="PTHR10900:SF124">
    <property type="entry name" value="FI05614P"/>
    <property type="match status" value="1"/>
</dbReference>
<dbReference type="InterPro" id="IPR050904">
    <property type="entry name" value="Adhesion/Biosynth-related"/>
</dbReference>
<dbReference type="GO" id="GO:0030198">
    <property type="term" value="P:extracellular matrix organization"/>
    <property type="evidence" value="ECO:0007669"/>
    <property type="project" value="TreeGrafter"/>
</dbReference>
<keyword evidence="4" id="KW-1185">Reference proteome</keyword>
<proteinExistence type="predicted"/>
<dbReference type="EMBL" id="OV696694">
    <property type="protein sequence ID" value="CAH1274151.1"/>
    <property type="molecule type" value="Genomic_DNA"/>
</dbReference>
<evidence type="ECO:0000259" key="2">
    <source>
        <dbReference type="PROSITE" id="PS50213"/>
    </source>
</evidence>
<dbReference type="SUPFAM" id="SSF82153">
    <property type="entry name" value="FAS1 domain"/>
    <property type="match status" value="2"/>
</dbReference>
<reference evidence="3" key="1">
    <citation type="submission" date="2022-01" db="EMBL/GenBank/DDBJ databases">
        <authorList>
            <person name="Braso-Vives M."/>
        </authorList>
    </citation>
    <scope>NUCLEOTIDE SEQUENCE</scope>
</reference>
<dbReference type="SMART" id="SM00554">
    <property type="entry name" value="FAS1"/>
    <property type="match status" value="1"/>
</dbReference>
<dbReference type="Gene3D" id="2.30.180.10">
    <property type="entry name" value="FAS1 domain"/>
    <property type="match status" value="1"/>
</dbReference>
<evidence type="ECO:0000313" key="3">
    <source>
        <dbReference type="EMBL" id="CAH1274151.1"/>
    </source>
</evidence>
<dbReference type="GO" id="GO:0050839">
    <property type="term" value="F:cell adhesion molecule binding"/>
    <property type="evidence" value="ECO:0007669"/>
    <property type="project" value="TreeGrafter"/>
</dbReference>
<dbReference type="PROSITE" id="PS50213">
    <property type="entry name" value="FAS1"/>
    <property type="match status" value="1"/>
</dbReference>
<dbReference type="AlphaFoldDB" id="A0A8K0F3H4"/>
<feature type="chain" id="PRO_5035438591" evidence="1">
    <location>
        <begin position="17"/>
        <end position="259"/>
    </location>
</feature>
<gene>
    <name evidence="3" type="primary">TGFBI</name>
    <name evidence="3" type="ORF">BLAG_LOCUS25261</name>
</gene>
<dbReference type="GO" id="GO:0007155">
    <property type="term" value="P:cell adhesion"/>
    <property type="evidence" value="ECO:0007669"/>
    <property type="project" value="TreeGrafter"/>
</dbReference>
<evidence type="ECO:0000256" key="1">
    <source>
        <dbReference type="SAM" id="SignalP"/>
    </source>
</evidence>
<organism evidence="3 4">
    <name type="scientific">Branchiostoma lanceolatum</name>
    <name type="common">Common lancelet</name>
    <name type="synonym">Amphioxus lanceolatum</name>
    <dbReference type="NCBI Taxonomy" id="7740"/>
    <lineage>
        <taxon>Eukaryota</taxon>
        <taxon>Metazoa</taxon>
        <taxon>Chordata</taxon>
        <taxon>Cephalochordata</taxon>
        <taxon>Leptocardii</taxon>
        <taxon>Amphioxiformes</taxon>
        <taxon>Branchiostomatidae</taxon>
        <taxon>Branchiostoma</taxon>
    </lineage>
</organism>
<accession>A0A8K0F3H4</accession>
<dbReference type="Proteomes" id="UP000838412">
    <property type="component" value="Chromosome 9"/>
</dbReference>
<dbReference type="PANTHER" id="PTHR10900">
    <property type="entry name" value="PERIOSTIN-RELATED"/>
    <property type="match status" value="1"/>
</dbReference>
<dbReference type="GO" id="GO:0031012">
    <property type="term" value="C:extracellular matrix"/>
    <property type="evidence" value="ECO:0007669"/>
    <property type="project" value="TreeGrafter"/>
</dbReference>
<sequence>MKLVLAVLSLACVANAQWPLTIIDVLEKVGNETTLISLTKQAGLYNRLNGLVEWTNDKLIPTVGGPNIRINVYDISRAAITLTANGAGVVNPDCHAIAGFVQVIDLVMYPLPNGTIVSEITSNNNLSTLATAVSKAGLVATLSAVNGNFTVFAPTNKAFSKLPAGVLDGLLKNVTALTNLLTYHVISDVYNNVGLYYSSKLKTVQGTNVTIKASSRESIMVNNATVLAEISTTNGVLHVIDTVLIPPTMHFELVHNKSL</sequence>
<dbReference type="InterPro" id="IPR036378">
    <property type="entry name" value="FAS1_dom_sf"/>
</dbReference>
<dbReference type="OrthoDB" id="286301at2759"/>
<name>A0A8K0F3H4_BRALA</name>
<evidence type="ECO:0000313" key="4">
    <source>
        <dbReference type="Proteomes" id="UP000838412"/>
    </source>
</evidence>
<dbReference type="GO" id="GO:0005615">
    <property type="term" value="C:extracellular space"/>
    <property type="evidence" value="ECO:0007669"/>
    <property type="project" value="TreeGrafter"/>
</dbReference>
<dbReference type="FunFam" id="2.30.180.10:FF:000014">
    <property type="entry name" value="Stabilin 1"/>
    <property type="match status" value="1"/>
</dbReference>